<feature type="transmembrane region" description="Helical" evidence="1">
    <location>
        <begin position="35"/>
        <end position="56"/>
    </location>
</feature>
<protein>
    <submittedName>
        <fullName evidence="3">Tripartite tricarboxylate transporter TctB family protein</fullName>
    </submittedName>
</protein>
<keyword evidence="4" id="KW-1185">Reference proteome</keyword>
<proteinExistence type="predicted"/>
<evidence type="ECO:0000256" key="1">
    <source>
        <dbReference type="SAM" id="Phobius"/>
    </source>
</evidence>
<reference evidence="3 4" key="1">
    <citation type="submission" date="2016-10" db="EMBL/GenBank/DDBJ databases">
        <authorList>
            <person name="de Groot N.N."/>
        </authorList>
    </citation>
    <scope>NUCLEOTIDE SEQUENCE [LARGE SCALE GENOMIC DNA]</scope>
    <source>
        <strain evidence="3 4">DSM 14789</strain>
    </source>
</reference>
<accession>A0A1G9RR81</accession>
<keyword evidence="1" id="KW-1133">Transmembrane helix</keyword>
<evidence type="ECO:0000259" key="2">
    <source>
        <dbReference type="Pfam" id="PF07331"/>
    </source>
</evidence>
<evidence type="ECO:0000313" key="4">
    <source>
        <dbReference type="Proteomes" id="UP000198654"/>
    </source>
</evidence>
<gene>
    <name evidence="3" type="ORF">SAMN05661010_03769</name>
</gene>
<keyword evidence="1" id="KW-0812">Transmembrane</keyword>
<dbReference type="RefSeq" id="WP_089730820.1">
    <property type="nucleotide sequence ID" value="NZ_FNGI01000016.1"/>
</dbReference>
<dbReference type="STRING" id="119000.SAMN05661010_03769"/>
<sequence>MRQASIELGVASLGAGLSLIGVVYAMEFPRDSAYLPTAVLSLLTLLLVMWATKAFVLVRQQRTEPLQFQKGEVRRFVVLVIASIALIAISPWLGFTTSFLIFVPLTGFLLGYRKWKWLVLTGVVFTALIYLVFIVLLSRPLPAELLMRLL</sequence>
<dbReference type="Pfam" id="PF07331">
    <property type="entry name" value="TctB"/>
    <property type="match status" value="1"/>
</dbReference>
<keyword evidence="1" id="KW-0472">Membrane</keyword>
<organism evidence="3 4">
    <name type="scientific">Modicisalibacter muralis</name>
    <dbReference type="NCBI Taxonomy" id="119000"/>
    <lineage>
        <taxon>Bacteria</taxon>
        <taxon>Pseudomonadati</taxon>
        <taxon>Pseudomonadota</taxon>
        <taxon>Gammaproteobacteria</taxon>
        <taxon>Oceanospirillales</taxon>
        <taxon>Halomonadaceae</taxon>
        <taxon>Modicisalibacter</taxon>
    </lineage>
</organism>
<feature type="domain" description="DUF1468" evidence="2">
    <location>
        <begin position="17"/>
        <end position="142"/>
    </location>
</feature>
<feature type="transmembrane region" description="Helical" evidence="1">
    <location>
        <begin position="117"/>
        <end position="138"/>
    </location>
</feature>
<dbReference type="AlphaFoldDB" id="A0A1G9RR81"/>
<dbReference type="Proteomes" id="UP000198654">
    <property type="component" value="Unassembled WGS sequence"/>
</dbReference>
<name>A0A1G9RR81_9GAMM</name>
<dbReference type="OrthoDB" id="6183784at2"/>
<dbReference type="EMBL" id="FNGI01000016">
    <property type="protein sequence ID" value="SDM25721.1"/>
    <property type="molecule type" value="Genomic_DNA"/>
</dbReference>
<evidence type="ECO:0000313" key="3">
    <source>
        <dbReference type="EMBL" id="SDM25721.1"/>
    </source>
</evidence>
<dbReference type="InterPro" id="IPR009936">
    <property type="entry name" value="DUF1468"/>
</dbReference>
<feature type="transmembrane region" description="Helical" evidence="1">
    <location>
        <begin position="76"/>
        <end position="105"/>
    </location>
</feature>